<gene>
    <name evidence="1" type="ORF">H206_01326</name>
</gene>
<dbReference type="AlphaFoldDB" id="A0A3S3SKM9"/>
<keyword evidence="2" id="KW-1185">Reference proteome</keyword>
<sequence length="80" mass="9388">MAFSPWDNSTNCLTSDSINIYFLQYNIPCYQRTEQIYFFVVSSPPPINVSRRKRIHPKSIMRSPVVFDQGIQMDAQNKQK</sequence>
<reference evidence="1 2" key="1">
    <citation type="submission" date="2017-01" db="EMBL/GenBank/DDBJ databases">
        <title>The cable genome- insights into the physiology and evolution of filamentous bacteria capable of sulfide oxidation via long distance electron transfer.</title>
        <authorList>
            <person name="Schreiber L."/>
            <person name="Bjerg J.T."/>
            <person name="Boggild A."/>
            <person name="Van De Vossenberg J."/>
            <person name="Meysman F."/>
            <person name="Nielsen L.P."/>
            <person name="Schramm A."/>
            <person name="Kjeldsen K.U."/>
        </authorList>
    </citation>
    <scope>NUCLEOTIDE SEQUENCE [LARGE SCALE GENOMIC DNA]</scope>
    <source>
        <strain evidence="1">MCF</strain>
    </source>
</reference>
<evidence type="ECO:0000313" key="2">
    <source>
        <dbReference type="Proteomes" id="UP000287853"/>
    </source>
</evidence>
<comment type="caution">
    <text evidence="1">The sequence shown here is derived from an EMBL/GenBank/DDBJ whole genome shotgun (WGS) entry which is preliminary data.</text>
</comment>
<name>A0A3S3SKM9_9BACT</name>
<accession>A0A3S3SKM9</accession>
<proteinExistence type="predicted"/>
<evidence type="ECO:0000313" key="1">
    <source>
        <dbReference type="EMBL" id="RWX44802.1"/>
    </source>
</evidence>
<dbReference type="EMBL" id="MTKO01000088">
    <property type="protein sequence ID" value="RWX44802.1"/>
    <property type="molecule type" value="Genomic_DNA"/>
</dbReference>
<protein>
    <submittedName>
        <fullName evidence="1">Uncharacterized protein</fullName>
    </submittedName>
</protein>
<organism evidence="1 2">
    <name type="scientific">Candidatus Electrothrix aarhusensis</name>
    <dbReference type="NCBI Taxonomy" id="1859131"/>
    <lineage>
        <taxon>Bacteria</taxon>
        <taxon>Pseudomonadati</taxon>
        <taxon>Thermodesulfobacteriota</taxon>
        <taxon>Desulfobulbia</taxon>
        <taxon>Desulfobulbales</taxon>
        <taxon>Desulfobulbaceae</taxon>
        <taxon>Candidatus Electrothrix</taxon>
    </lineage>
</organism>
<dbReference type="Proteomes" id="UP000287853">
    <property type="component" value="Unassembled WGS sequence"/>
</dbReference>